<evidence type="ECO:0000313" key="2">
    <source>
        <dbReference type="Proteomes" id="UP001498398"/>
    </source>
</evidence>
<keyword evidence="2" id="KW-1185">Reference proteome</keyword>
<proteinExistence type="predicted"/>
<comment type="caution">
    <text evidence="1">The sequence shown here is derived from an EMBL/GenBank/DDBJ whole genome shotgun (WGS) entry which is preliminary data.</text>
</comment>
<accession>A0ABR1J2L3</accession>
<sequence>MPFVWGWDLAHPSLRTSGTSSKRRLLFANISKSTGKTRKDMDSKFCVILIKSRIHHLARYDKTKQQIAPTFKHDSATASTLIA</sequence>
<reference evidence="1 2" key="1">
    <citation type="submission" date="2024-01" db="EMBL/GenBank/DDBJ databases">
        <title>A draft genome for the cacao thread blight pathogen Marasmiellus scandens.</title>
        <authorList>
            <person name="Baruah I.K."/>
            <person name="Leung J."/>
            <person name="Bukari Y."/>
            <person name="Amoako-Attah I."/>
            <person name="Meinhardt L.W."/>
            <person name="Bailey B.A."/>
            <person name="Cohen S.P."/>
        </authorList>
    </citation>
    <scope>NUCLEOTIDE SEQUENCE [LARGE SCALE GENOMIC DNA]</scope>
    <source>
        <strain evidence="1 2">GH-19</strain>
    </source>
</reference>
<dbReference type="EMBL" id="JBANRG010000041">
    <property type="protein sequence ID" value="KAK7447398.1"/>
    <property type="molecule type" value="Genomic_DNA"/>
</dbReference>
<dbReference type="Gene3D" id="1.10.287.10">
    <property type="entry name" value="S15/NS1, RNA-binding"/>
    <property type="match status" value="1"/>
</dbReference>
<organism evidence="1 2">
    <name type="scientific">Marasmiellus scandens</name>
    <dbReference type="NCBI Taxonomy" id="2682957"/>
    <lineage>
        <taxon>Eukaryota</taxon>
        <taxon>Fungi</taxon>
        <taxon>Dikarya</taxon>
        <taxon>Basidiomycota</taxon>
        <taxon>Agaricomycotina</taxon>
        <taxon>Agaricomycetes</taxon>
        <taxon>Agaricomycetidae</taxon>
        <taxon>Agaricales</taxon>
        <taxon>Marasmiineae</taxon>
        <taxon>Omphalotaceae</taxon>
        <taxon>Marasmiellus</taxon>
    </lineage>
</organism>
<gene>
    <name evidence="1" type="primary">RPS13_3</name>
    <name evidence="1" type="ORF">VKT23_014108</name>
</gene>
<evidence type="ECO:0000313" key="1">
    <source>
        <dbReference type="EMBL" id="KAK7447398.1"/>
    </source>
</evidence>
<name>A0ABR1J2L3_9AGAR</name>
<protein>
    <submittedName>
        <fullName evidence="1">Ribosomal 40S subunit protein S13</fullName>
    </submittedName>
</protein>
<dbReference type="Proteomes" id="UP001498398">
    <property type="component" value="Unassembled WGS sequence"/>
</dbReference>